<organism evidence="2">
    <name type="scientific">uncultured Campylobacterales bacterium</name>
    <dbReference type="NCBI Taxonomy" id="352960"/>
    <lineage>
        <taxon>Bacteria</taxon>
        <taxon>Pseudomonadati</taxon>
        <taxon>Campylobacterota</taxon>
        <taxon>Epsilonproteobacteria</taxon>
        <taxon>Campylobacterales</taxon>
        <taxon>environmental samples</taxon>
    </lineage>
</organism>
<protein>
    <recommendedName>
        <fullName evidence="3">Cardiolipin synthase N-terminal domain-containing protein</fullName>
    </recommendedName>
</protein>
<proteinExistence type="predicted"/>
<sequence>MNEFIYNVKQNKILATLFIICLIGIISILKIFIDELIPDFSILLFIFSFGLFFYGILYIHYFIQVISNDFKKDNKVVWVLIFIFVPFSVFLYLFIGKKYLEKKRKINKFILLIYVLFSLILGSIPYQIIKSWSNPKTNIINRAIQEDLNKVIRAYPNPLNLKQ</sequence>
<evidence type="ECO:0008006" key="3">
    <source>
        <dbReference type="Google" id="ProtNLM"/>
    </source>
</evidence>
<reference evidence="2" key="1">
    <citation type="submission" date="2020-01" db="EMBL/GenBank/DDBJ databases">
        <authorList>
            <person name="Meier V. D."/>
            <person name="Meier V D."/>
        </authorList>
    </citation>
    <scope>NUCLEOTIDE SEQUENCE</scope>
    <source>
        <strain evidence="2">HLG_WM_MAG_12</strain>
    </source>
</reference>
<evidence type="ECO:0000256" key="1">
    <source>
        <dbReference type="SAM" id="Phobius"/>
    </source>
</evidence>
<feature type="transmembrane region" description="Helical" evidence="1">
    <location>
        <begin position="75"/>
        <end position="94"/>
    </location>
</feature>
<feature type="transmembrane region" description="Helical" evidence="1">
    <location>
        <begin position="106"/>
        <end position="128"/>
    </location>
</feature>
<keyword evidence="1" id="KW-0472">Membrane</keyword>
<dbReference type="AlphaFoldDB" id="A0A6S6TCP4"/>
<keyword evidence="1" id="KW-1133">Transmembrane helix</keyword>
<evidence type="ECO:0000313" key="2">
    <source>
        <dbReference type="EMBL" id="CAA6812676.1"/>
    </source>
</evidence>
<name>A0A6S6TCP4_9BACT</name>
<gene>
    <name evidence="2" type="ORF">HELGO_WM53503</name>
</gene>
<feature type="transmembrane region" description="Helical" evidence="1">
    <location>
        <begin position="40"/>
        <end position="63"/>
    </location>
</feature>
<dbReference type="EMBL" id="CACVAW010000050">
    <property type="protein sequence ID" value="CAA6812676.1"/>
    <property type="molecule type" value="Genomic_DNA"/>
</dbReference>
<accession>A0A6S6TCP4</accession>
<keyword evidence="1" id="KW-0812">Transmembrane</keyword>
<feature type="transmembrane region" description="Helical" evidence="1">
    <location>
        <begin position="13"/>
        <end position="33"/>
    </location>
</feature>